<accession>A0A0L0FAJ7</accession>
<sequence length="181" mass="19752">MLHQLGMEASNRYAGPPYEAEDSGSQSSAVSSASAETSADDDCPDIMSDSDVSDDETIVWLSRRSVPEVRVTPSDDSSEQSCWDLLSDSTEDDDTNHSSVTLSRPRAHNKRSYPARRLKTAARDVHDIHDLSSMTTQVANGDASGVEARDLRELLLARAAQLQAEREKHTPPETVPVKVLS</sequence>
<feature type="compositionally biased region" description="Low complexity" evidence="1">
    <location>
        <begin position="23"/>
        <end position="37"/>
    </location>
</feature>
<dbReference type="RefSeq" id="XP_014147671.1">
    <property type="nucleotide sequence ID" value="XM_014292196.1"/>
</dbReference>
<dbReference type="Proteomes" id="UP000054560">
    <property type="component" value="Unassembled WGS sequence"/>
</dbReference>
<dbReference type="GeneID" id="25914178"/>
<protein>
    <submittedName>
        <fullName evidence="2">Uncharacterized protein</fullName>
    </submittedName>
</protein>
<organism evidence="2 3">
    <name type="scientific">Sphaeroforma arctica JP610</name>
    <dbReference type="NCBI Taxonomy" id="667725"/>
    <lineage>
        <taxon>Eukaryota</taxon>
        <taxon>Ichthyosporea</taxon>
        <taxon>Ichthyophonida</taxon>
        <taxon>Sphaeroforma</taxon>
    </lineage>
</organism>
<evidence type="ECO:0000256" key="1">
    <source>
        <dbReference type="SAM" id="MobiDB-lite"/>
    </source>
</evidence>
<dbReference type="AlphaFoldDB" id="A0A0L0FAJ7"/>
<proteinExistence type="predicted"/>
<reference evidence="2 3" key="1">
    <citation type="submission" date="2011-02" db="EMBL/GenBank/DDBJ databases">
        <title>The Genome Sequence of Sphaeroforma arctica JP610.</title>
        <authorList>
            <consortium name="The Broad Institute Genome Sequencing Platform"/>
            <person name="Russ C."/>
            <person name="Cuomo C."/>
            <person name="Young S.K."/>
            <person name="Zeng Q."/>
            <person name="Gargeya S."/>
            <person name="Alvarado L."/>
            <person name="Berlin A."/>
            <person name="Chapman S.B."/>
            <person name="Chen Z."/>
            <person name="Freedman E."/>
            <person name="Gellesch M."/>
            <person name="Goldberg J."/>
            <person name="Griggs A."/>
            <person name="Gujja S."/>
            <person name="Heilman E."/>
            <person name="Heiman D."/>
            <person name="Howarth C."/>
            <person name="Mehta T."/>
            <person name="Neiman D."/>
            <person name="Pearson M."/>
            <person name="Roberts A."/>
            <person name="Saif S."/>
            <person name="Shea T."/>
            <person name="Shenoy N."/>
            <person name="Sisk P."/>
            <person name="Stolte C."/>
            <person name="Sykes S."/>
            <person name="White J."/>
            <person name="Yandava C."/>
            <person name="Burger G."/>
            <person name="Gray M.W."/>
            <person name="Holland P.W.H."/>
            <person name="King N."/>
            <person name="Lang F.B.F."/>
            <person name="Roger A.J."/>
            <person name="Ruiz-Trillo I."/>
            <person name="Haas B."/>
            <person name="Nusbaum C."/>
            <person name="Birren B."/>
        </authorList>
    </citation>
    <scope>NUCLEOTIDE SEQUENCE [LARGE SCALE GENOMIC DNA]</scope>
    <source>
        <strain evidence="2 3">JP610</strain>
    </source>
</reference>
<gene>
    <name evidence="2" type="ORF">SARC_13674</name>
</gene>
<evidence type="ECO:0000313" key="2">
    <source>
        <dbReference type="EMBL" id="KNC73769.1"/>
    </source>
</evidence>
<dbReference type="EMBL" id="KQ245177">
    <property type="protein sequence ID" value="KNC73769.1"/>
    <property type="molecule type" value="Genomic_DNA"/>
</dbReference>
<feature type="region of interest" description="Disordered" evidence="1">
    <location>
        <begin position="1"/>
        <end position="112"/>
    </location>
</feature>
<keyword evidence="3" id="KW-1185">Reference proteome</keyword>
<evidence type="ECO:0000313" key="3">
    <source>
        <dbReference type="Proteomes" id="UP000054560"/>
    </source>
</evidence>
<name>A0A0L0FAJ7_9EUKA</name>